<evidence type="ECO:0000313" key="4">
    <source>
        <dbReference type="Proteomes" id="UP001054837"/>
    </source>
</evidence>
<evidence type="ECO:0000313" key="3">
    <source>
        <dbReference type="EMBL" id="GIY66390.1"/>
    </source>
</evidence>
<feature type="compositionally biased region" description="Polar residues" evidence="1">
    <location>
        <begin position="184"/>
        <end position="200"/>
    </location>
</feature>
<protein>
    <submittedName>
        <fullName evidence="2">Uncharacterized protein</fullName>
    </submittedName>
</protein>
<feature type="compositionally biased region" description="Polar residues" evidence="1">
    <location>
        <begin position="37"/>
        <end position="52"/>
    </location>
</feature>
<evidence type="ECO:0000256" key="1">
    <source>
        <dbReference type="SAM" id="MobiDB-lite"/>
    </source>
</evidence>
<feature type="region of interest" description="Disordered" evidence="1">
    <location>
        <begin position="37"/>
        <end position="68"/>
    </location>
</feature>
<evidence type="ECO:0000313" key="2">
    <source>
        <dbReference type="EMBL" id="GIY12642.1"/>
    </source>
</evidence>
<gene>
    <name evidence="3" type="ORF">CDAR_11161</name>
    <name evidence="2" type="ORF">CDAR_188991</name>
</gene>
<reference evidence="2 4" key="1">
    <citation type="submission" date="2021-06" db="EMBL/GenBank/DDBJ databases">
        <title>Caerostris darwini draft genome.</title>
        <authorList>
            <person name="Kono N."/>
            <person name="Arakawa K."/>
        </authorList>
    </citation>
    <scope>NUCLEOTIDE SEQUENCE [LARGE SCALE GENOMIC DNA]</scope>
</reference>
<name>A0AAV4QX38_9ARAC</name>
<keyword evidence="4" id="KW-1185">Reference proteome</keyword>
<feature type="region of interest" description="Disordered" evidence="1">
    <location>
        <begin position="164"/>
        <end position="227"/>
    </location>
</feature>
<dbReference type="EMBL" id="BPLQ01005092">
    <property type="protein sequence ID" value="GIY12642.1"/>
    <property type="molecule type" value="Genomic_DNA"/>
</dbReference>
<sequence length="227" mass="25162">MSFLHRSSFLWVPQLDHQSMLRLQRFPLLRPGSTITSSQPWAGRHLSSQPACSTTPRRPRPSRPSRAVGSLIRSSLPAVLLSHLRKRLGRRLLFKTIQTWFPTLFCYQRNLQISPEKSSPAFTVTLHSAPRRAGMTITWCMSSKKSSTGYTGLSATRIHRTLMTSCCPSPPPTSKPERKPSKAVATTKQPSTTSSRQSAAGRSGDAVGPTLSCQFCDRDGFPNRKAL</sequence>
<feature type="compositionally biased region" description="Basic and acidic residues" evidence="1">
    <location>
        <begin position="216"/>
        <end position="227"/>
    </location>
</feature>
<dbReference type="AlphaFoldDB" id="A0AAV4QX38"/>
<dbReference type="Proteomes" id="UP001054837">
    <property type="component" value="Unassembled WGS sequence"/>
</dbReference>
<proteinExistence type="predicted"/>
<organism evidence="2 4">
    <name type="scientific">Caerostris darwini</name>
    <dbReference type="NCBI Taxonomy" id="1538125"/>
    <lineage>
        <taxon>Eukaryota</taxon>
        <taxon>Metazoa</taxon>
        <taxon>Ecdysozoa</taxon>
        <taxon>Arthropoda</taxon>
        <taxon>Chelicerata</taxon>
        <taxon>Arachnida</taxon>
        <taxon>Araneae</taxon>
        <taxon>Araneomorphae</taxon>
        <taxon>Entelegynae</taxon>
        <taxon>Araneoidea</taxon>
        <taxon>Araneidae</taxon>
        <taxon>Caerostris</taxon>
    </lineage>
</organism>
<accession>A0AAV4QX38</accession>
<dbReference type="EMBL" id="BPLQ01012586">
    <property type="protein sequence ID" value="GIY66390.1"/>
    <property type="molecule type" value="Genomic_DNA"/>
</dbReference>
<comment type="caution">
    <text evidence="2">The sequence shown here is derived from an EMBL/GenBank/DDBJ whole genome shotgun (WGS) entry which is preliminary data.</text>
</comment>